<evidence type="ECO:0000313" key="1">
    <source>
        <dbReference type="EMBL" id="GFR80133.1"/>
    </source>
</evidence>
<name>A0AAV4G560_9GAST</name>
<organism evidence="1 2">
    <name type="scientific">Elysia marginata</name>
    <dbReference type="NCBI Taxonomy" id="1093978"/>
    <lineage>
        <taxon>Eukaryota</taxon>
        <taxon>Metazoa</taxon>
        <taxon>Spiralia</taxon>
        <taxon>Lophotrochozoa</taxon>
        <taxon>Mollusca</taxon>
        <taxon>Gastropoda</taxon>
        <taxon>Heterobranchia</taxon>
        <taxon>Euthyneura</taxon>
        <taxon>Panpulmonata</taxon>
        <taxon>Sacoglossa</taxon>
        <taxon>Placobranchoidea</taxon>
        <taxon>Plakobranchidae</taxon>
        <taxon>Elysia</taxon>
    </lineage>
</organism>
<sequence length="90" mass="9913">MVARERQSATTFALPLICLMSVENSEMCARCLCWRAVHGSDNFDIAPTRGLWSVNMAKRLPSKSITGEGNRRAVCRVSQHGGVNQGCFAR</sequence>
<evidence type="ECO:0008006" key="3">
    <source>
        <dbReference type="Google" id="ProtNLM"/>
    </source>
</evidence>
<dbReference type="AlphaFoldDB" id="A0AAV4G560"/>
<gene>
    <name evidence="1" type="ORF">ElyMa_004038200</name>
</gene>
<accession>A0AAV4G560</accession>
<reference evidence="1 2" key="1">
    <citation type="journal article" date="2021" name="Elife">
        <title>Chloroplast acquisition without the gene transfer in kleptoplastic sea slugs, Plakobranchus ocellatus.</title>
        <authorList>
            <person name="Maeda T."/>
            <person name="Takahashi S."/>
            <person name="Yoshida T."/>
            <person name="Shimamura S."/>
            <person name="Takaki Y."/>
            <person name="Nagai Y."/>
            <person name="Toyoda A."/>
            <person name="Suzuki Y."/>
            <person name="Arimoto A."/>
            <person name="Ishii H."/>
            <person name="Satoh N."/>
            <person name="Nishiyama T."/>
            <person name="Hasebe M."/>
            <person name="Maruyama T."/>
            <person name="Minagawa J."/>
            <person name="Obokata J."/>
            <person name="Shigenobu S."/>
        </authorList>
    </citation>
    <scope>NUCLEOTIDE SEQUENCE [LARGE SCALE GENOMIC DNA]</scope>
</reference>
<keyword evidence="2" id="KW-1185">Reference proteome</keyword>
<dbReference type="EMBL" id="BMAT01008204">
    <property type="protein sequence ID" value="GFR80133.1"/>
    <property type="molecule type" value="Genomic_DNA"/>
</dbReference>
<evidence type="ECO:0000313" key="2">
    <source>
        <dbReference type="Proteomes" id="UP000762676"/>
    </source>
</evidence>
<protein>
    <recommendedName>
        <fullName evidence="3">Secreted protein</fullName>
    </recommendedName>
</protein>
<comment type="caution">
    <text evidence="1">The sequence shown here is derived from an EMBL/GenBank/DDBJ whole genome shotgun (WGS) entry which is preliminary data.</text>
</comment>
<proteinExistence type="predicted"/>
<dbReference type="Proteomes" id="UP000762676">
    <property type="component" value="Unassembled WGS sequence"/>
</dbReference>